<feature type="signal peptide" evidence="1">
    <location>
        <begin position="1"/>
        <end position="18"/>
    </location>
</feature>
<gene>
    <name evidence="2" type="ORF">R1flu_009872</name>
</gene>
<organism evidence="2 3">
    <name type="scientific">Riccia fluitans</name>
    <dbReference type="NCBI Taxonomy" id="41844"/>
    <lineage>
        <taxon>Eukaryota</taxon>
        <taxon>Viridiplantae</taxon>
        <taxon>Streptophyta</taxon>
        <taxon>Embryophyta</taxon>
        <taxon>Marchantiophyta</taxon>
        <taxon>Marchantiopsida</taxon>
        <taxon>Marchantiidae</taxon>
        <taxon>Marchantiales</taxon>
        <taxon>Ricciaceae</taxon>
        <taxon>Riccia</taxon>
    </lineage>
</organism>
<evidence type="ECO:0008006" key="4">
    <source>
        <dbReference type="Google" id="ProtNLM"/>
    </source>
</evidence>
<protein>
    <recommendedName>
        <fullName evidence="4">Secreted protein</fullName>
    </recommendedName>
</protein>
<dbReference type="AlphaFoldDB" id="A0ABD1Z3D3"/>
<keyword evidence="1" id="KW-0732">Signal</keyword>
<evidence type="ECO:0000256" key="1">
    <source>
        <dbReference type="SAM" id="SignalP"/>
    </source>
</evidence>
<evidence type="ECO:0000313" key="2">
    <source>
        <dbReference type="EMBL" id="KAL2642285.1"/>
    </source>
</evidence>
<name>A0ABD1Z3D3_9MARC</name>
<dbReference type="EMBL" id="JBHFFA010000002">
    <property type="protein sequence ID" value="KAL2642285.1"/>
    <property type="molecule type" value="Genomic_DNA"/>
</dbReference>
<evidence type="ECO:0000313" key="3">
    <source>
        <dbReference type="Proteomes" id="UP001605036"/>
    </source>
</evidence>
<comment type="caution">
    <text evidence="2">The sequence shown here is derived from an EMBL/GenBank/DDBJ whole genome shotgun (WGS) entry which is preliminary data.</text>
</comment>
<reference evidence="2 3" key="1">
    <citation type="submission" date="2024-09" db="EMBL/GenBank/DDBJ databases">
        <title>Chromosome-scale assembly of Riccia fluitans.</title>
        <authorList>
            <person name="Paukszto L."/>
            <person name="Sawicki J."/>
            <person name="Karawczyk K."/>
            <person name="Piernik-Szablinska J."/>
            <person name="Szczecinska M."/>
            <person name="Mazdziarz M."/>
        </authorList>
    </citation>
    <scope>NUCLEOTIDE SEQUENCE [LARGE SCALE GENOMIC DNA]</scope>
    <source>
        <strain evidence="2">Rf_01</strain>
        <tissue evidence="2">Aerial parts of the thallus</tissue>
    </source>
</reference>
<feature type="chain" id="PRO_5044804468" description="Secreted protein" evidence="1">
    <location>
        <begin position="19"/>
        <end position="99"/>
    </location>
</feature>
<accession>A0ABD1Z3D3</accession>
<dbReference type="Proteomes" id="UP001605036">
    <property type="component" value="Unassembled WGS sequence"/>
</dbReference>
<proteinExistence type="predicted"/>
<keyword evidence="3" id="KW-1185">Reference proteome</keyword>
<sequence length="99" mass="11180">MTGIHASACFYCTALSHCDVVFLLAAASSEYPASWLIRIHRPLQAAPLGLSLPLIHCIRRKQDGKFCQLRKRRLHICVFGWVGGKARSQTFWPDLVEQD</sequence>